<name>A0A9D4QNV6_DREPO</name>
<accession>A0A9D4QNV6</accession>
<dbReference type="AlphaFoldDB" id="A0A9D4QNV6"/>
<dbReference type="EMBL" id="JAIWYP010000006">
    <property type="protein sequence ID" value="KAH3815109.1"/>
    <property type="molecule type" value="Genomic_DNA"/>
</dbReference>
<gene>
    <name evidence="3" type="ORF">DPMN_111300</name>
    <name evidence="2" type="ORF">DPMN_143630</name>
</gene>
<organism evidence="3 4">
    <name type="scientific">Dreissena polymorpha</name>
    <name type="common">Zebra mussel</name>
    <name type="synonym">Mytilus polymorpha</name>
    <dbReference type="NCBI Taxonomy" id="45954"/>
    <lineage>
        <taxon>Eukaryota</taxon>
        <taxon>Metazoa</taxon>
        <taxon>Spiralia</taxon>
        <taxon>Lophotrochozoa</taxon>
        <taxon>Mollusca</taxon>
        <taxon>Bivalvia</taxon>
        <taxon>Autobranchia</taxon>
        <taxon>Heteroconchia</taxon>
        <taxon>Euheterodonta</taxon>
        <taxon>Imparidentia</taxon>
        <taxon>Neoheterodontei</taxon>
        <taxon>Myida</taxon>
        <taxon>Dreissenoidea</taxon>
        <taxon>Dreissenidae</taxon>
        <taxon>Dreissena</taxon>
    </lineage>
</organism>
<feature type="region of interest" description="Disordered" evidence="1">
    <location>
        <begin position="1"/>
        <end position="25"/>
    </location>
</feature>
<evidence type="ECO:0000313" key="4">
    <source>
        <dbReference type="Proteomes" id="UP000828390"/>
    </source>
</evidence>
<reference evidence="3" key="2">
    <citation type="submission" date="2020-11" db="EMBL/GenBank/DDBJ databases">
        <authorList>
            <person name="McCartney M.A."/>
            <person name="Auch B."/>
            <person name="Kono T."/>
            <person name="Mallez S."/>
            <person name="Becker A."/>
            <person name="Gohl D.M."/>
            <person name="Silverstein K.A.T."/>
            <person name="Koren S."/>
            <person name="Bechman K.B."/>
            <person name="Herman A."/>
            <person name="Abrahante J.E."/>
            <person name="Garbe J."/>
        </authorList>
    </citation>
    <scope>NUCLEOTIDE SEQUENCE</scope>
    <source>
        <strain evidence="3">Duluth1</strain>
        <tissue evidence="3">Whole animal</tissue>
    </source>
</reference>
<comment type="caution">
    <text evidence="3">The sequence shown here is derived from an EMBL/GenBank/DDBJ whole genome shotgun (WGS) entry which is preliminary data.</text>
</comment>
<evidence type="ECO:0000313" key="3">
    <source>
        <dbReference type="EMBL" id="KAH3837898.1"/>
    </source>
</evidence>
<feature type="compositionally biased region" description="Polar residues" evidence="1">
    <location>
        <begin position="70"/>
        <end position="97"/>
    </location>
</feature>
<evidence type="ECO:0000256" key="1">
    <source>
        <dbReference type="SAM" id="MobiDB-lite"/>
    </source>
</evidence>
<dbReference type="EMBL" id="JAIWYP010000004">
    <property type="protein sequence ID" value="KAH3837898.1"/>
    <property type="molecule type" value="Genomic_DNA"/>
</dbReference>
<proteinExistence type="predicted"/>
<protein>
    <submittedName>
        <fullName evidence="3">Uncharacterized protein</fullName>
    </submittedName>
</protein>
<feature type="compositionally biased region" description="Basic and acidic residues" evidence="1">
    <location>
        <begin position="8"/>
        <end position="25"/>
    </location>
</feature>
<dbReference type="Proteomes" id="UP000828390">
    <property type="component" value="Unassembled WGS sequence"/>
</dbReference>
<evidence type="ECO:0000313" key="2">
    <source>
        <dbReference type="EMBL" id="KAH3815109.1"/>
    </source>
</evidence>
<keyword evidence="4" id="KW-1185">Reference proteome</keyword>
<feature type="region of interest" description="Disordered" evidence="1">
    <location>
        <begin position="53"/>
        <end position="97"/>
    </location>
</feature>
<sequence>MAKSKAQRMREHKERKKEQLGDKWLKSERRRVRGYFVPMAELDDEKQMKLREQNKIRQARYRNEKKKSGNSEAAASSVITDGSNEPQPSTSTNAVGY</sequence>
<reference evidence="3" key="1">
    <citation type="journal article" date="2019" name="bioRxiv">
        <title>The Genome of the Zebra Mussel, Dreissena polymorpha: A Resource for Invasive Species Research.</title>
        <authorList>
            <person name="McCartney M.A."/>
            <person name="Auch B."/>
            <person name="Kono T."/>
            <person name="Mallez S."/>
            <person name="Zhang Y."/>
            <person name="Obille A."/>
            <person name="Becker A."/>
            <person name="Abrahante J.E."/>
            <person name="Garbe J."/>
            <person name="Badalamenti J.P."/>
            <person name="Herman A."/>
            <person name="Mangelson H."/>
            <person name="Liachko I."/>
            <person name="Sullivan S."/>
            <person name="Sone E.D."/>
            <person name="Koren S."/>
            <person name="Silverstein K.A.T."/>
            <person name="Beckman K.B."/>
            <person name="Gohl D.M."/>
        </authorList>
    </citation>
    <scope>NUCLEOTIDE SEQUENCE</scope>
    <source>
        <strain evidence="3">Duluth1</strain>
        <tissue evidence="3">Whole animal</tissue>
    </source>
</reference>